<dbReference type="Gene3D" id="2.40.50.360">
    <property type="entry name" value="RuvB-like helicase, domain II"/>
    <property type="match status" value="1"/>
</dbReference>
<keyword evidence="7 8" id="KW-0539">Nucleus</keyword>
<dbReference type="GO" id="GO:0016787">
    <property type="term" value="F:hydrolase activity"/>
    <property type="evidence" value="ECO:0007669"/>
    <property type="project" value="UniProtKB-KW"/>
</dbReference>
<comment type="similarity">
    <text evidence="2 8">Belongs to the RuvB family.</text>
</comment>
<dbReference type="GO" id="GO:0005524">
    <property type="term" value="F:ATP binding"/>
    <property type="evidence" value="ECO:0007669"/>
    <property type="project" value="UniProtKB-KW"/>
</dbReference>
<feature type="domain" description="AAA+ ATPase" evidence="9">
    <location>
        <begin position="101"/>
        <end position="403"/>
    </location>
</feature>
<protein>
    <recommendedName>
        <fullName evidence="8">RuvB-like helicase</fullName>
        <ecNumber evidence="8">3.6.4.12</ecNumber>
    </recommendedName>
</protein>
<dbReference type="GO" id="GO:0003678">
    <property type="term" value="F:DNA helicase activity"/>
    <property type="evidence" value="ECO:0007669"/>
    <property type="project" value="UniProtKB-EC"/>
</dbReference>
<dbReference type="EC" id="3.6.4.12" evidence="8"/>
<keyword evidence="6 8" id="KW-0067">ATP-binding</keyword>
<dbReference type="VEuPathDB" id="PiroplasmaDB:TA10610"/>
<evidence type="ECO:0000256" key="2">
    <source>
        <dbReference type="ARBA" id="ARBA00007519"/>
    </source>
</evidence>
<dbReference type="SMART" id="SM00382">
    <property type="entry name" value="AAA"/>
    <property type="match status" value="1"/>
</dbReference>
<dbReference type="InterPro" id="IPR027417">
    <property type="entry name" value="P-loop_NTPase"/>
</dbReference>
<keyword evidence="4 8" id="KW-0378">Hydrolase</keyword>
<evidence type="ECO:0000256" key="6">
    <source>
        <dbReference type="ARBA" id="ARBA00022840"/>
    </source>
</evidence>
<dbReference type="InterPro" id="IPR010339">
    <property type="entry name" value="TIP49_P-loop"/>
</dbReference>
<name>A0A3B0NHH5_THEAN</name>
<evidence type="ECO:0000256" key="1">
    <source>
        <dbReference type="ARBA" id="ARBA00004123"/>
    </source>
</evidence>
<evidence type="ECO:0000313" key="10">
    <source>
        <dbReference type="EMBL" id="SVP94696.1"/>
    </source>
</evidence>
<dbReference type="Pfam" id="PF17856">
    <property type="entry name" value="TIP49_C"/>
    <property type="match status" value="1"/>
</dbReference>
<dbReference type="AlphaFoldDB" id="A0A3B0NHH5"/>
<dbReference type="GO" id="GO:0005634">
    <property type="term" value="C:nucleus"/>
    <property type="evidence" value="ECO:0007669"/>
    <property type="project" value="UniProtKB-SubCell"/>
</dbReference>
<evidence type="ECO:0000256" key="8">
    <source>
        <dbReference type="RuleBase" id="RU363048"/>
    </source>
</evidence>
<dbReference type="SUPFAM" id="SSF52540">
    <property type="entry name" value="P-loop containing nucleoside triphosphate hydrolases"/>
    <property type="match status" value="1"/>
</dbReference>
<reference evidence="10" key="1">
    <citation type="submission" date="2018-07" db="EMBL/GenBank/DDBJ databases">
        <authorList>
            <person name="Quirk P.G."/>
            <person name="Krulwich T.A."/>
        </authorList>
    </citation>
    <scope>NUCLEOTIDE SEQUENCE</scope>
    <source>
        <strain evidence="10">Anand</strain>
    </source>
</reference>
<dbReference type="PANTHER" id="PTHR11093">
    <property type="entry name" value="RUVB-RELATED REPTIN AND PONTIN"/>
    <property type="match status" value="1"/>
</dbReference>
<comment type="subcellular location">
    <subcellularLocation>
        <location evidence="1">Nucleus</location>
    </subcellularLocation>
</comment>
<evidence type="ECO:0000256" key="4">
    <source>
        <dbReference type="ARBA" id="ARBA00022801"/>
    </source>
</evidence>
<proteinExistence type="inferred from homology"/>
<keyword evidence="8" id="KW-0804">Transcription</keyword>
<accession>A0A3B0NHH5</accession>
<organism evidence="10">
    <name type="scientific">Theileria annulata</name>
    <dbReference type="NCBI Taxonomy" id="5874"/>
    <lineage>
        <taxon>Eukaryota</taxon>
        <taxon>Sar</taxon>
        <taxon>Alveolata</taxon>
        <taxon>Apicomplexa</taxon>
        <taxon>Aconoidasida</taxon>
        <taxon>Piroplasmida</taxon>
        <taxon>Theileriidae</taxon>
        <taxon>Theileria</taxon>
    </lineage>
</organism>
<evidence type="ECO:0000256" key="7">
    <source>
        <dbReference type="ARBA" id="ARBA00023242"/>
    </source>
</evidence>
<dbReference type="Gene3D" id="1.10.8.60">
    <property type="match status" value="1"/>
</dbReference>
<dbReference type="InterPro" id="IPR042487">
    <property type="entry name" value="RuvBL1/2_DNA/RNA_bd_dom"/>
</dbReference>
<dbReference type="EMBL" id="UIVS01000004">
    <property type="protein sequence ID" value="SVP95428.1"/>
    <property type="molecule type" value="Genomic_DNA"/>
</dbReference>
<evidence type="ECO:0000256" key="5">
    <source>
        <dbReference type="ARBA" id="ARBA00022806"/>
    </source>
</evidence>
<evidence type="ECO:0000256" key="3">
    <source>
        <dbReference type="ARBA" id="ARBA00022741"/>
    </source>
</evidence>
<dbReference type="InterPro" id="IPR003593">
    <property type="entry name" value="AAA+_ATPase"/>
</dbReference>
<keyword evidence="3 8" id="KW-0547">Nucleotide-binding</keyword>
<dbReference type="Pfam" id="PF06068">
    <property type="entry name" value="TIP49"/>
    <property type="match status" value="1"/>
</dbReference>
<gene>
    <name evidence="10" type="ORF">TAT_000358900</name>
    <name evidence="11" type="ORF">TAV_000358800</name>
</gene>
<keyword evidence="5 8" id="KW-0347">Helicase</keyword>
<comment type="catalytic activity">
    <reaction evidence="8">
        <text>ATP + H2O = ADP + phosphate + H(+)</text>
        <dbReference type="Rhea" id="RHEA:13065"/>
        <dbReference type="ChEBI" id="CHEBI:15377"/>
        <dbReference type="ChEBI" id="CHEBI:15378"/>
        <dbReference type="ChEBI" id="CHEBI:30616"/>
        <dbReference type="ChEBI" id="CHEBI:43474"/>
        <dbReference type="ChEBI" id="CHEBI:456216"/>
        <dbReference type="EC" id="3.6.4.12"/>
    </reaction>
</comment>
<sequence>MEISNDSSRIITEIKSNNSSKKGFNRSKERISVHSHIKGLGVHPSVFSLDTSKLNYDGKDDPKLLVDYENCFNPDCGLIGQFKAREASLIAVDMIKSKKMAGKALLLAGPSGSGKTALAMGIARELNTSAPFTILSSTEVFSTEVKKTEILNEAVRKSIHIVIKDEKQIYEGEVTELTAEEVENPTGGFAKCMNGVLVTLKTVKGSKTLRLAPQVHEQLVKEKVSIGDVIFIESGSGQVRRCGRCDVYSTEFDLEVEEYVPLPKGDVLKQKQVVQEVSLNDLDMANSNPSGGSDIVTMLNQYLRPKRTEITDKLRLEVNKAVNKYVDLGIAEVIPGVLYIDEVHMFDIECFTYLSKVMESPLSPIIILSTNRGISSVRGSDFIEAHGIPADLLDRLLIIKTVPYTIHEMVQILKIRSKVENVPISDQGLKRLGEIGLNSSLRYCIQLISPSNVLRNLEEKLTVESKHIDDADSLFMDSKTSAQRIVEQSDLFIS</sequence>
<dbReference type="InterPro" id="IPR027238">
    <property type="entry name" value="RuvB-like"/>
</dbReference>
<dbReference type="EMBL" id="UIVT01000004">
    <property type="protein sequence ID" value="SVP94696.1"/>
    <property type="molecule type" value="Genomic_DNA"/>
</dbReference>
<dbReference type="InterPro" id="IPR041048">
    <property type="entry name" value="RuvB-like_C"/>
</dbReference>
<evidence type="ECO:0000259" key="9">
    <source>
        <dbReference type="SMART" id="SM00382"/>
    </source>
</evidence>
<evidence type="ECO:0000313" key="11">
    <source>
        <dbReference type="EMBL" id="SVP95428.1"/>
    </source>
</evidence>
<dbReference type="FunFam" id="2.40.50.360:FF:000001">
    <property type="entry name" value="RuvB-like helicase"/>
    <property type="match status" value="1"/>
</dbReference>
<keyword evidence="8" id="KW-0805">Transcription regulation</keyword>
<dbReference type="Gene3D" id="3.40.50.300">
    <property type="entry name" value="P-loop containing nucleotide triphosphate hydrolases"/>
    <property type="match status" value="1"/>
</dbReference>